<dbReference type="EMBL" id="JAPDFR010000006">
    <property type="protein sequence ID" value="KAK0385780.1"/>
    <property type="molecule type" value="Genomic_DNA"/>
</dbReference>
<reference evidence="3" key="1">
    <citation type="submission" date="2022-10" db="EMBL/GenBank/DDBJ databases">
        <title>Determination and structural analysis of whole genome sequence of Sarocladium strictum F4-1.</title>
        <authorList>
            <person name="Hu L."/>
            <person name="Jiang Y."/>
        </authorList>
    </citation>
    <scope>NUCLEOTIDE SEQUENCE</scope>
    <source>
        <strain evidence="3">F4-1</strain>
    </source>
</reference>
<protein>
    <submittedName>
        <fullName evidence="3">Uncharacterized protein</fullName>
    </submittedName>
</protein>
<evidence type="ECO:0000313" key="4">
    <source>
        <dbReference type="Proteomes" id="UP001175261"/>
    </source>
</evidence>
<keyword evidence="4" id="KW-1185">Reference proteome</keyword>
<comment type="caution">
    <text evidence="3">The sequence shown here is derived from an EMBL/GenBank/DDBJ whole genome shotgun (WGS) entry which is preliminary data.</text>
</comment>
<feature type="transmembrane region" description="Helical" evidence="2">
    <location>
        <begin position="190"/>
        <end position="218"/>
    </location>
</feature>
<feature type="region of interest" description="Disordered" evidence="1">
    <location>
        <begin position="387"/>
        <end position="413"/>
    </location>
</feature>
<keyword evidence="2" id="KW-1133">Transmembrane helix</keyword>
<feature type="transmembrane region" description="Helical" evidence="2">
    <location>
        <begin position="54"/>
        <end position="72"/>
    </location>
</feature>
<feature type="transmembrane region" description="Helical" evidence="2">
    <location>
        <begin position="84"/>
        <end position="106"/>
    </location>
</feature>
<gene>
    <name evidence="3" type="ORF">NLU13_6957</name>
</gene>
<organism evidence="3 4">
    <name type="scientific">Sarocladium strictum</name>
    <name type="common">Black bundle disease fungus</name>
    <name type="synonym">Acremonium strictum</name>
    <dbReference type="NCBI Taxonomy" id="5046"/>
    <lineage>
        <taxon>Eukaryota</taxon>
        <taxon>Fungi</taxon>
        <taxon>Dikarya</taxon>
        <taxon>Ascomycota</taxon>
        <taxon>Pezizomycotina</taxon>
        <taxon>Sordariomycetes</taxon>
        <taxon>Hypocreomycetidae</taxon>
        <taxon>Hypocreales</taxon>
        <taxon>Sarocladiaceae</taxon>
        <taxon>Sarocladium</taxon>
    </lineage>
</organism>
<dbReference type="Proteomes" id="UP001175261">
    <property type="component" value="Unassembled WGS sequence"/>
</dbReference>
<feature type="compositionally biased region" description="Polar residues" evidence="1">
    <location>
        <begin position="403"/>
        <end position="413"/>
    </location>
</feature>
<evidence type="ECO:0000256" key="1">
    <source>
        <dbReference type="SAM" id="MobiDB-lite"/>
    </source>
</evidence>
<sequence>MEPVAEHAVLLPRSGSLVCHSDAAGDYYGLGIRIGIYFAWLSAYLANIVVPGEFAGAAAANTIFLMTLFIAMTKDSMTDALTQVDVLVLMHLCGGATFGVLSIWGYRTKLYTDEGPKEVGYFGSYGTHLRIAMSFAISVFGLWFWAWGVAGGLRQLGPSDGMESGKNSTACSNVHTFFFTKIRADQGVRYYYIIICAGCTLYFGFMLLASSLTLWFSVERLLGLAGSRWSEAAHVDTLVRPKYVTGFSAGELRAMYKFLRIANPIWLLWSVLTVEFTLNFNHIEGVLGGPQNSLSTPGQLLPLLVGGFGFIQVLYVILKEKVFQRAFHADPDSNHHFGPSVLRSTTDLDTAQQKRSRVLRYLVGWLPWLSLLQSYDQRLEEQGISRSNTGLEGMPMSPRQHLSPKNTFTSTSV</sequence>
<feature type="transmembrane region" description="Helical" evidence="2">
    <location>
        <begin position="127"/>
        <end position="146"/>
    </location>
</feature>
<keyword evidence="2" id="KW-0812">Transmembrane</keyword>
<proteinExistence type="predicted"/>
<evidence type="ECO:0000256" key="2">
    <source>
        <dbReference type="SAM" id="Phobius"/>
    </source>
</evidence>
<dbReference type="AlphaFoldDB" id="A0AA39GEC4"/>
<accession>A0AA39GEC4</accession>
<keyword evidence="2" id="KW-0472">Membrane</keyword>
<name>A0AA39GEC4_SARSR</name>
<feature type="transmembrane region" description="Helical" evidence="2">
    <location>
        <begin position="300"/>
        <end position="318"/>
    </location>
</feature>
<evidence type="ECO:0000313" key="3">
    <source>
        <dbReference type="EMBL" id="KAK0385780.1"/>
    </source>
</evidence>